<accession>A0A382MJ76</accession>
<dbReference type="Pfam" id="PF12867">
    <property type="entry name" value="DinB_2"/>
    <property type="match status" value="1"/>
</dbReference>
<feature type="domain" description="DinB-like" evidence="1">
    <location>
        <begin position="14"/>
        <end position="122"/>
    </location>
</feature>
<sequence>MATVSEQKSNLLQQFNETRTRTLKLVQTLEKDDFVVQTAPFMSPPKWHLGHVSWLLEVVMSKTISNYEFYSQEFSEYLNSYYHQFGEPHDKDKRGLATRPTVDQVFEYFHMITNKVANILQNDSLDEKTQ</sequence>
<reference evidence="2" key="1">
    <citation type="submission" date="2018-05" db="EMBL/GenBank/DDBJ databases">
        <authorList>
            <person name="Lanie J.A."/>
            <person name="Ng W.-L."/>
            <person name="Kazmierczak K.M."/>
            <person name="Andrzejewski T.M."/>
            <person name="Davidsen T.M."/>
            <person name="Wayne K.J."/>
            <person name="Tettelin H."/>
            <person name="Glass J.I."/>
            <person name="Rusch D."/>
            <person name="Podicherti R."/>
            <person name="Tsui H.-C.T."/>
            <person name="Winkler M.E."/>
        </authorList>
    </citation>
    <scope>NUCLEOTIDE SEQUENCE</scope>
</reference>
<protein>
    <recommendedName>
        <fullName evidence="1">DinB-like domain-containing protein</fullName>
    </recommendedName>
</protein>
<feature type="non-terminal residue" evidence="2">
    <location>
        <position position="130"/>
    </location>
</feature>
<dbReference type="InterPro" id="IPR034660">
    <property type="entry name" value="DinB/YfiT-like"/>
</dbReference>
<name>A0A382MJ76_9ZZZZ</name>
<dbReference type="InterPro" id="IPR024775">
    <property type="entry name" value="DinB-like"/>
</dbReference>
<proteinExistence type="predicted"/>
<evidence type="ECO:0000259" key="1">
    <source>
        <dbReference type="Pfam" id="PF12867"/>
    </source>
</evidence>
<dbReference type="EMBL" id="UINC01093961">
    <property type="protein sequence ID" value="SVC48796.1"/>
    <property type="molecule type" value="Genomic_DNA"/>
</dbReference>
<dbReference type="SUPFAM" id="SSF109854">
    <property type="entry name" value="DinB/YfiT-like putative metalloenzymes"/>
    <property type="match status" value="1"/>
</dbReference>
<organism evidence="2">
    <name type="scientific">marine metagenome</name>
    <dbReference type="NCBI Taxonomy" id="408172"/>
    <lineage>
        <taxon>unclassified sequences</taxon>
        <taxon>metagenomes</taxon>
        <taxon>ecological metagenomes</taxon>
    </lineage>
</organism>
<dbReference type="Gene3D" id="1.20.120.450">
    <property type="entry name" value="dinb family like domain"/>
    <property type="match status" value="1"/>
</dbReference>
<dbReference type="AlphaFoldDB" id="A0A382MJ76"/>
<gene>
    <name evidence="2" type="ORF">METZ01_LOCUS301650</name>
</gene>
<evidence type="ECO:0000313" key="2">
    <source>
        <dbReference type="EMBL" id="SVC48796.1"/>
    </source>
</evidence>